<feature type="transmembrane region" description="Helical" evidence="5">
    <location>
        <begin position="144"/>
        <end position="167"/>
    </location>
</feature>
<comment type="caution">
    <text evidence="6">The sequence shown here is derived from an EMBL/GenBank/DDBJ whole genome shotgun (WGS) entry which is preliminary data.</text>
</comment>
<evidence type="ECO:0000256" key="4">
    <source>
        <dbReference type="ARBA" id="ARBA00023136"/>
    </source>
</evidence>
<name>A0AAV4AWX3_9GAST</name>
<evidence type="ECO:0000313" key="7">
    <source>
        <dbReference type="Proteomes" id="UP000735302"/>
    </source>
</evidence>
<evidence type="ECO:0000256" key="2">
    <source>
        <dbReference type="ARBA" id="ARBA00022692"/>
    </source>
</evidence>
<sequence length="179" mass="19487">MNFSSICCRFFLVTINLIVLIFGVLIIVNGTTAIINYKENTESVKQVSESQNHTSDAPDTAPSYKVLIIVLVYGVALSLLCLLAICGSCCGNSCKTALLLFAFFQGLIILAEITWFVLVLIGIVKLWIANPIEGQKIVQEITPAVGIVFSVLLVLEVLQVIGALIIFSEDEPAEKIRPE</sequence>
<dbReference type="AlphaFoldDB" id="A0AAV4AWX3"/>
<dbReference type="Pfam" id="PF00335">
    <property type="entry name" value="Tetraspanin"/>
    <property type="match status" value="1"/>
</dbReference>
<keyword evidence="4 5" id="KW-0472">Membrane</keyword>
<comment type="subcellular location">
    <subcellularLocation>
        <location evidence="1">Membrane</location>
        <topology evidence="1">Multi-pass membrane protein</topology>
    </subcellularLocation>
</comment>
<proteinExistence type="predicted"/>
<evidence type="ECO:0008006" key="8">
    <source>
        <dbReference type="Google" id="ProtNLM"/>
    </source>
</evidence>
<evidence type="ECO:0000256" key="1">
    <source>
        <dbReference type="ARBA" id="ARBA00004141"/>
    </source>
</evidence>
<keyword evidence="2 5" id="KW-0812">Transmembrane</keyword>
<dbReference type="Proteomes" id="UP000735302">
    <property type="component" value="Unassembled WGS sequence"/>
</dbReference>
<accession>A0AAV4AWX3</accession>
<keyword evidence="3 5" id="KW-1133">Transmembrane helix</keyword>
<organism evidence="6 7">
    <name type="scientific">Plakobranchus ocellatus</name>
    <dbReference type="NCBI Taxonomy" id="259542"/>
    <lineage>
        <taxon>Eukaryota</taxon>
        <taxon>Metazoa</taxon>
        <taxon>Spiralia</taxon>
        <taxon>Lophotrochozoa</taxon>
        <taxon>Mollusca</taxon>
        <taxon>Gastropoda</taxon>
        <taxon>Heterobranchia</taxon>
        <taxon>Euthyneura</taxon>
        <taxon>Panpulmonata</taxon>
        <taxon>Sacoglossa</taxon>
        <taxon>Placobranchoidea</taxon>
        <taxon>Plakobranchidae</taxon>
        <taxon>Plakobranchus</taxon>
    </lineage>
</organism>
<protein>
    <recommendedName>
        <fullName evidence="8">Tetraspanin family protein</fullName>
    </recommendedName>
</protein>
<gene>
    <name evidence="6" type="ORF">PoB_003937000</name>
</gene>
<feature type="transmembrane region" description="Helical" evidence="5">
    <location>
        <begin position="12"/>
        <end position="35"/>
    </location>
</feature>
<dbReference type="InterPro" id="IPR018499">
    <property type="entry name" value="Tetraspanin/Peripherin"/>
</dbReference>
<dbReference type="GO" id="GO:0016020">
    <property type="term" value="C:membrane"/>
    <property type="evidence" value="ECO:0007669"/>
    <property type="project" value="UniProtKB-SubCell"/>
</dbReference>
<dbReference type="EMBL" id="BLXT01004465">
    <property type="protein sequence ID" value="GFO12865.1"/>
    <property type="molecule type" value="Genomic_DNA"/>
</dbReference>
<feature type="transmembrane region" description="Helical" evidence="5">
    <location>
        <begin position="98"/>
        <end position="124"/>
    </location>
</feature>
<reference evidence="6 7" key="1">
    <citation type="journal article" date="2021" name="Elife">
        <title>Chloroplast acquisition without the gene transfer in kleptoplastic sea slugs, Plakobranchus ocellatus.</title>
        <authorList>
            <person name="Maeda T."/>
            <person name="Takahashi S."/>
            <person name="Yoshida T."/>
            <person name="Shimamura S."/>
            <person name="Takaki Y."/>
            <person name="Nagai Y."/>
            <person name="Toyoda A."/>
            <person name="Suzuki Y."/>
            <person name="Arimoto A."/>
            <person name="Ishii H."/>
            <person name="Satoh N."/>
            <person name="Nishiyama T."/>
            <person name="Hasebe M."/>
            <person name="Maruyama T."/>
            <person name="Minagawa J."/>
            <person name="Obokata J."/>
            <person name="Shigenobu S."/>
        </authorList>
    </citation>
    <scope>NUCLEOTIDE SEQUENCE [LARGE SCALE GENOMIC DNA]</scope>
</reference>
<evidence type="ECO:0000313" key="6">
    <source>
        <dbReference type="EMBL" id="GFO12865.1"/>
    </source>
</evidence>
<feature type="transmembrane region" description="Helical" evidence="5">
    <location>
        <begin position="66"/>
        <end position="86"/>
    </location>
</feature>
<evidence type="ECO:0000256" key="3">
    <source>
        <dbReference type="ARBA" id="ARBA00022989"/>
    </source>
</evidence>
<evidence type="ECO:0000256" key="5">
    <source>
        <dbReference type="SAM" id="Phobius"/>
    </source>
</evidence>
<keyword evidence="7" id="KW-1185">Reference proteome</keyword>